<feature type="transmembrane region" description="Helical" evidence="6">
    <location>
        <begin position="158"/>
        <end position="179"/>
    </location>
</feature>
<feature type="transmembrane region" description="Helical" evidence="6">
    <location>
        <begin position="205"/>
        <end position="229"/>
    </location>
</feature>
<gene>
    <name evidence="8" type="ORF">ACHE_11532S</name>
</gene>
<proteinExistence type="inferred from homology"/>
<keyword evidence="4 6" id="KW-1133">Transmembrane helix</keyword>
<feature type="transmembrane region" description="Helical" evidence="6">
    <location>
        <begin position="127"/>
        <end position="146"/>
    </location>
</feature>
<keyword evidence="9" id="KW-1185">Reference proteome</keyword>
<dbReference type="PANTHER" id="PTHR22950">
    <property type="entry name" value="AMINO ACID TRANSPORTER"/>
    <property type="match status" value="1"/>
</dbReference>
<evidence type="ECO:0000259" key="7">
    <source>
        <dbReference type="Pfam" id="PF01490"/>
    </source>
</evidence>
<protein>
    <recommendedName>
        <fullName evidence="7">Amino acid transporter transmembrane domain-containing protein</fullName>
    </recommendedName>
</protein>
<evidence type="ECO:0000256" key="1">
    <source>
        <dbReference type="ARBA" id="ARBA00004141"/>
    </source>
</evidence>
<dbReference type="KEGG" id="ache:ACHE_11532S"/>
<evidence type="ECO:0000256" key="5">
    <source>
        <dbReference type="ARBA" id="ARBA00023136"/>
    </source>
</evidence>
<evidence type="ECO:0000256" key="6">
    <source>
        <dbReference type="SAM" id="Phobius"/>
    </source>
</evidence>
<evidence type="ECO:0000256" key="3">
    <source>
        <dbReference type="ARBA" id="ARBA00022692"/>
    </source>
</evidence>
<feature type="transmembrane region" description="Helical" evidence="6">
    <location>
        <begin position="101"/>
        <end position="121"/>
    </location>
</feature>
<reference evidence="8" key="1">
    <citation type="submission" date="2021-01" db="EMBL/GenBank/DDBJ databases">
        <authorList>
            <consortium name="Aspergillus chevalieri M1 genome sequencing consortium"/>
            <person name="Kazuki M."/>
            <person name="Futagami T."/>
        </authorList>
    </citation>
    <scope>NUCLEOTIDE SEQUENCE</scope>
    <source>
        <strain evidence="8">M1</strain>
    </source>
</reference>
<dbReference type="Proteomes" id="UP000637239">
    <property type="component" value="Chromosome 1"/>
</dbReference>
<name>A0A7R7VG32_ASPCH</name>
<evidence type="ECO:0000313" key="8">
    <source>
        <dbReference type="EMBL" id="BCR84130.1"/>
    </source>
</evidence>
<comment type="subcellular location">
    <subcellularLocation>
        <location evidence="1">Membrane</location>
        <topology evidence="1">Multi-pass membrane protein</topology>
    </subcellularLocation>
</comment>
<dbReference type="RefSeq" id="XP_043132652.1">
    <property type="nucleotide sequence ID" value="XM_043276112.1"/>
</dbReference>
<keyword evidence="3 6" id="KW-0812">Transmembrane</keyword>
<dbReference type="AlphaFoldDB" id="A0A7R7VG32"/>
<feature type="domain" description="Amino acid transporter transmembrane" evidence="7">
    <location>
        <begin position="28"/>
        <end position="360"/>
    </location>
</feature>
<feature type="transmembrane region" description="Helical" evidence="6">
    <location>
        <begin position="241"/>
        <end position="263"/>
    </location>
</feature>
<comment type="similarity">
    <text evidence="2">Belongs to the amino acid/polyamine transporter 2 family.</text>
</comment>
<feature type="transmembrane region" description="Helical" evidence="6">
    <location>
        <begin position="57"/>
        <end position="80"/>
    </location>
</feature>
<evidence type="ECO:0000256" key="2">
    <source>
        <dbReference type="ARBA" id="ARBA00008066"/>
    </source>
</evidence>
<dbReference type="InterPro" id="IPR013057">
    <property type="entry name" value="AA_transpt_TM"/>
</dbReference>
<reference evidence="8" key="2">
    <citation type="submission" date="2021-02" db="EMBL/GenBank/DDBJ databases">
        <title>Aspergillus chevalieri M1 genome sequence.</title>
        <authorList>
            <person name="Kadooka C."/>
            <person name="Mori K."/>
            <person name="Futagami T."/>
        </authorList>
    </citation>
    <scope>NUCLEOTIDE SEQUENCE</scope>
    <source>
        <strain evidence="8">M1</strain>
    </source>
</reference>
<dbReference type="Pfam" id="PF01490">
    <property type="entry name" value="Aa_trans"/>
    <property type="match status" value="1"/>
</dbReference>
<dbReference type="PANTHER" id="PTHR22950:SF683">
    <property type="entry name" value="AMINO ACID TRANSPORTER (EUROFUNG)"/>
    <property type="match status" value="1"/>
</dbReference>
<dbReference type="EMBL" id="AP024416">
    <property type="protein sequence ID" value="BCR84130.1"/>
    <property type="molecule type" value="Genomic_DNA"/>
</dbReference>
<evidence type="ECO:0000313" key="9">
    <source>
        <dbReference type="Proteomes" id="UP000637239"/>
    </source>
</evidence>
<accession>A0A7R7VG32</accession>
<sequence>MGGEHIETYDAVFGDIIDEGPNYRNVGFTGTVILMLKTQLGIGVLSIPAAFNVLGMVPGVICLCAVAIITTWTNYVVGTFKIRHPEVYGIDDAGGLIFGKVGRVVLATAFCFSGILGISIGLNAVSTHGACTAIFVAISAVIGFGLASVRTLGRITWLAWIGLPCIIVAVFIVIIAVGIQDRPAAAPQIDTVWVSDYKLIGNPSFTTAITAVSSIVFAFSGTPGFFSIVSEMRNPHQYTHALLICQSTLAIIYIIIGCVIYHYCGSYVSSPALGSAGGNVKKISYGFALPGLIVTATIITHIPAKYIFVNALRGSRHLSSNTPTHWIAWFSCTFGVTTIAYIIASAIPVFDSLVSLVGSLLEKQACSGV</sequence>
<organism evidence="8 9">
    <name type="scientific">Aspergillus chevalieri</name>
    <name type="common">Eurotium chevalieri</name>
    <dbReference type="NCBI Taxonomy" id="182096"/>
    <lineage>
        <taxon>Eukaryota</taxon>
        <taxon>Fungi</taxon>
        <taxon>Dikarya</taxon>
        <taxon>Ascomycota</taxon>
        <taxon>Pezizomycotina</taxon>
        <taxon>Eurotiomycetes</taxon>
        <taxon>Eurotiomycetidae</taxon>
        <taxon>Eurotiales</taxon>
        <taxon>Aspergillaceae</taxon>
        <taxon>Aspergillus</taxon>
        <taxon>Aspergillus subgen. Aspergillus</taxon>
    </lineage>
</organism>
<dbReference type="GO" id="GO:0016020">
    <property type="term" value="C:membrane"/>
    <property type="evidence" value="ECO:0007669"/>
    <property type="project" value="UniProtKB-SubCell"/>
</dbReference>
<evidence type="ECO:0000256" key="4">
    <source>
        <dbReference type="ARBA" id="ARBA00022989"/>
    </source>
</evidence>
<feature type="transmembrane region" description="Helical" evidence="6">
    <location>
        <begin position="283"/>
        <end position="304"/>
    </location>
</feature>
<dbReference type="GO" id="GO:0015179">
    <property type="term" value="F:L-amino acid transmembrane transporter activity"/>
    <property type="evidence" value="ECO:0007669"/>
    <property type="project" value="TreeGrafter"/>
</dbReference>
<dbReference type="GeneID" id="66978489"/>
<keyword evidence="5 6" id="KW-0472">Membrane</keyword>
<feature type="transmembrane region" description="Helical" evidence="6">
    <location>
        <begin position="325"/>
        <end position="350"/>
    </location>
</feature>